<dbReference type="EMBL" id="ANBP01000003">
    <property type="protein sequence ID" value="KAB7758995.1"/>
    <property type="molecule type" value="Genomic_DNA"/>
</dbReference>
<dbReference type="Gene3D" id="3.30.110.170">
    <property type="entry name" value="Protein of unknown function (DUF541), domain 1"/>
    <property type="match status" value="1"/>
</dbReference>
<dbReference type="GeneID" id="74300839"/>
<evidence type="ECO:0000313" key="3">
    <source>
        <dbReference type="Proteomes" id="UP000325690"/>
    </source>
</evidence>
<dbReference type="GO" id="GO:0006974">
    <property type="term" value="P:DNA damage response"/>
    <property type="evidence" value="ECO:0007669"/>
    <property type="project" value="TreeGrafter"/>
</dbReference>
<evidence type="ECO:0000256" key="1">
    <source>
        <dbReference type="SAM" id="SignalP"/>
    </source>
</evidence>
<feature type="chain" id="PRO_5024460786" description="LpqG protein" evidence="1">
    <location>
        <begin position="31"/>
        <end position="250"/>
    </location>
</feature>
<dbReference type="AlphaFoldDB" id="A0A5N5VAV3"/>
<name>A0A5N5VAV3_MYCPH</name>
<gene>
    <name evidence="2" type="ORF">MPHL21000_04090</name>
</gene>
<dbReference type="Pfam" id="PF04402">
    <property type="entry name" value="SIMPL"/>
    <property type="match status" value="1"/>
</dbReference>
<evidence type="ECO:0008006" key="4">
    <source>
        <dbReference type="Google" id="ProtNLM"/>
    </source>
</evidence>
<dbReference type="PANTHER" id="PTHR34387">
    <property type="entry name" value="SLR1258 PROTEIN"/>
    <property type="match status" value="1"/>
</dbReference>
<comment type="caution">
    <text evidence="2">The sequence shown here is derived from an EMBL/GenBank/DDBJ whole genome shotgun (WGS) entry which is preliminary data.</text>
</comment>
<proteinExistence type="predicted"/>
<dbReference type="RefSeq" id="WP_003888564.1">
    <property type="nucleotide sequence ID" value="NZ_ANBO01000004.1"/>
</dbReference>
<dbReference type="Gene3D" id="3.30.70.2970">
    <property type="entry name" value="Protein of unknown function (DUF541), domain 2"/>
    <property type="match status" value="1"/>
</dbReference>
<dbReference type="Proteomes" id="UP000325690">
    <property type="component" value="Unassembled WGS sequence"/>
</dbReference>
<sequence>MPIAARAKAPTRVLAAVALGLTAVLSGCDATPSTPTDDDTTSRQVTVVGHGEVLGAPDTMTIEAAMEVAGPDAAGALNQTSQLQRSVIDALVEAGVDRKDIQTSQVSVQPQYGPGGGDNITGYRASNTIDIKVRNLGSSAQVFRAIAETGGNATRINNVTVAIEDDSQLVREARARAFNDARSRAEQYALLAEMDLGEVVSITEESASTPAPYTSPSPRAGAAEMAAVPIEPGQQTVGFNVTVVFELETS</sequence>
<dbReference type="PANTHER" id="PTHR34387:SF1">
    <property type="entry name" value="PERIPLASMIC IMMUNOGENIC PROTEIN"/>
    <property type="match status" value="1"/>
</dbReference>
<keyword evidence="1" id="KW-0732">Signal</keyword>
<dbReference type="InterPro" id="IPR052022">
    <property type="entry name" value="26kDa_periplasmic_antigen"/>
</dbReference>
<organism evidence="2 3">
    <name type="scientific">Mycolicibacterium phlei DSM 43239 = CCUG 21000</name>
    <dbReference type="NCBI Taxonomy" id="1226750"/>
    <lineage>
        <taxon>Bacteria</taxon>
        <taxon>Bacillati</taxon>
        <taxon>Actinomycetota</taxon>
        <taxon>Actinomycetes</taxon>
        <taxon>Mycobacteriales</taxon>
        <taxon>Mycobacteriaceae</taxon>
        <taxon>Mycolicibacterium</taxon>
    </lineage>
</organism>
<accession>A0A5N5VAV3</accession>
<evidence type="ECO:0000313" key="2">
    <source>
        <dbReference type="EMBL" id="KAB7758995.1"/>
    </source>
</evidence>
<reference evidence="2 3" key="1">
    <citation type="submission" date="2012-10" db="EMBL/GenBank/DDBJ databases">
        <title>The draft sequence of the Mycobacterium pheli genome.</title>
        <authorList>
            <person name="Pettersson B.M.F."/>
            <person name="Das S."/>
            <person name="Dasgupta S."/>
            <person name="Bhattacharya A."/>
            <person name="Kirsebom L.A."/>
        </authorList>
    </citation>
    <scope>NUCLEOTIDE SEQUENCE [LARGE SCALE GENOMIC DNA]</scope>
    <source>
        <strain evidence="2 3">CCUG 21000</strain>
    </source>
</reference>
<keyword evidence="3" id="KW-1185">Reference proteome</keyword>
<protein>
    <recommendedName>
        <fullName evidence="4">LpqG protein</fullName>
    </recommendedName>
</protein>
<feature type="signal peptide" evidence="1">
    <location>
        <begin position="1"/>
        <end position="30"/>
    </location>
</feature>
<dbReference type="InterPro" id="IPR007497">
    <property type="entry name" value="SIMPL/DUF541"/>
</dbReference>
<dbReference type="PROSITE" id="PS51257">
    <property type="entry name" value="PROKAR_LIPOPROTEIN"/>
    <property type="match status" value="1"/>
</dbReference>